<evidence type="ECO:0000259" key="1">
    <source>
        <dbReference type="Pfam" id="PF12146"/>
    </source>
</evidence>
<evidence type="ECO:0000313" key="3">
    <source>
        <dbReference type="Proteomes" id="UP000239907"/>
    </source>
</evidence>
<dbReference type="PRINTS" id="PR00111">
    <property type="entry name" value="ABHYDROLASE"/>
</dbReference>
<dbReference type="InterPro" id="IPR022742">
    <property type="entry name" value="Hydrolase_4"/>
</dbReference>
<evidence type="ECO:0000313" key="2">
    <source>
        <dbReference type="EMBL" id="PQJ29394.1"/>
    </source>
</evidence>
<gene>
    <name evidence="2" type="ORF">BSZ32_13465</name>
</gene>
<dbReference type="InterPro" id="IPR029058">
    <property type="entry name" value="AB_hydrolase_fold"/>
</dbReference>
<dbReference type="AlphaFoldDB" id="A0A2S7U4S3"/>
<accession>A0A2S7U4S3</accession>
<dbReference type="EMBL" id="MQWA01000001">
    <property type="protein sequence ID" value="PQJ29394.1"/>
    <property type="molecule type" value="Genomic_DNA"/>
</dbReference>
<organism evidence="2 3">
    <name type="scientific">Rubritalea profundi</name>
    <dbReference type="NCBI Taxonomy" id="1658618"/>
    <lineage>
        <taxon>Bacteria</taxon>
        <taxon>Pseudomonadati</taxon>
        <taxon>Verrucomicrobiota</taxon>
        <taxon>Verrucomicrobiia</taxon>
        <taxon>Verrucomicrobiales</taxon>
        <taxon>Rubritaleaceae</taxon>
        <taxon>Rubritalea</taxon>
    </lineage>
</organism>
<dbReference type="Pfam" id="PF12146">
    <property type="entry name" value="Hydrolase_4"/>
    <property type="match status" value="1"/>
</dbReference>
<dbReference type="RefSeq" id="WP_105043897.1">
    <property type="nucleotide sequence ID" value="NZ_MQWA01000001.1"/>
</dbReference>
<reference evidence="2 3" key="1">
    <citation type="submission" date="2016-12" db="EMBL/GenBank/DDBJ databases">
        <title>Study of bacterial adaptation to deep sea.</title>
        <authorList>
            <person name="Song J."/>
            <person name="Yoshizawa S."/>
            <person name="Kogure K."/>
        </authorList>
    </citation>
    <scope>NUCLEOTIDE SEQUENCE [LARGE SCALE GENOMIC DNA]</scope>
    <source>
        <strain evidence="2 3">SAORIC-165</strain>
    </source>
</reference>
<dbReference type="Gene3D" id="3.40.50.1820">
    <property type="entry name" value="alpha/beta hydrolase"/>
    <property type="match status" value="1"/>
</dbReference>
<sequence length="234" mass="26107">MPVTYTLLPGLHGDTTLFPPLVEDLGDVLTECVEYPTTISQSYDSLEKWLSEQLDWQIPRVIIAESFSGPLALRLAKRFPHSVQSLVLAASFCASPKNPNLAILPLRPLLMLSPPKRTLRHFLIGDEASEQQVTELKKIVSRIPSKVLSQRIRAILGLQSSDSPCLKKLPMLILQASDDNMVPWETQNQLCMHYDHATTHWLDGPHLILQSASAECASIIKDFAEQSTPQVSYV</sequence>
<protein>
    <recommendedName>
        <fullName evidence="1">Serine aminopeptidase S33 domain-containing protein</fullName>
    </recommendedName>
</protein>
<feature type="domain" description="Serine aminopeptidase S33" evidence="1">
    <location>
        <begin position="57"/>
        <end position="195"/>
    </location>
</feature>
<keyword evidence="3" id="KW-1185">Reference proteome</keyword>
<dbReference type="OrthoDB" id="8561148at2"/>
<dbReference type="Proteomes" id="UP000239907">
    <property type="component" value="Unassembled WGS sequence"/>
</dbReference>
<dbReference type="SUPFAM" id="SSF53474">
    <property type="entry name" value="alpha/beta-Hydrolases"/>
    <property type="match status" value="1"/>
</dbReference>
<name>A0A2S7U4S3_9BACT</name>
<proteinExistence type="predicted"/>
<dbReference type="InterPro" id="IPR000073">
    <property type="entry name" value="AB_hydrolase_1"/>
</dbReference>
<comment type="caution">
    <text evidence="2">The sequence shown here is derived from an EMBL/GenBank/DDBJ whole genome shotgun (WGS) entry which is preliminary data.</text>
</comment>